<accession>A0A933GLH1</accession>
<dbReference type="EMBL" id="JACQWF010000304">
    <property type="protein sequence ID" value="MBI4596076.1"/>
    <property type="molecule type" value="Genomic_DNA"/>
</dbReference>
<name>A0A933GLH1_UNCTE</name>
<reference evidence="4" key="1">
    <citation type="submission" date="2020-07" db="EMBL/GenBank/DDBJ databases">
        <title>Huge and variable diversity of episymbiotic CPR bacteria and DPANN archaea in groundwater ecosystems.</title>
        <authorList>
            <person name="He C.Y."/>
            <person name="Keren R."/>
            <person name="Whittaker M."/>
            <person name="Farag I.F."/>
            <person name="Doudna J."/>
            <person name="Cate J.H.D."/>
            <person name="Banfield J.F."/>
        </authorList>
    </citation>
    <scope>NUCLEOTIDE SEQUENCE</scope>
    <source>
        <strain evidence="4">NC_groundwater_1482_Ag_S-0.65um_47_24</strain>
    </source>
</reference>
<evidence type="ECO:0000313" key="5">
    <source>
        <dbReference type="Proteomes" id="UP000772181"/>
    </source>
</evidence>
<dbReference type="PANTHER" id="PTHR43793:SF2">
    <property type="entry name" value="BIFUNCTIONAL PROTEIN HLDE"/>
    <property type="match status" value="1"/>
</dbReference>
<dbReference type="SUPFAM" id="SSF52374">
    <property type="entry name" value="Nucleotidylyl transferase"/>
    <property type="match status" value="1"/>
</dbReference>
<evidence type="ECO:0000256" key="2">
    <source>
        <dbReference type="ARBA" id="ARBA00022695"/>
    </source>
</evidence>
<sequence length="181" mass="20197">MTKPHVNKTRDKIKSLEQLAKTITSLRAESKKMVHCHGVFDLLHIGHIRHFEQAKKLGDTLVVTVTPDRYVNKGPHRPAFTEDLRAEAIAALDCVDYVAINNWPTAVETIKLLKPDIYAKGADYKDAAKDHTGKIIDEEAAVKAVGSKIAFTEDITFSSSSLINKHLPVFSAEVREYLSNF</sequence>
<gene>
    <name evidence="4" type="ORF">HY730_06825</name>
</gene>
<evidence type="ECO:0000259" key="3">
    <source>
        <dbReference type="Pfam" id="PF01467"/>
    </source>
</evidence>
<dbReference type="Pfam" id="PF01467">
    <property type="entry name" value="CTP_transf_like"/>
    <property type="match status" value="1"/>
</dbReference>
<dbReference type="NCBIfam" id="TIGR00125">
    <property type="entry name" value="cyt_tran_rel"/>
    <property type="match status" value="1"/>
</dbReference>
<evidence type="ECO:0000313" key="4">
    <source>
        <dbReference type="EMBL" id="MBI4596076.1"/>
    </source>
</evidence>
<dbReference type="InterPro" id="IPR014729">
    <property type="entry name" value="Rossmann-like_a/b/a_fold"/>
</dbReference>
<feature type="domain" description="Cytidyltransferase-like" evidence="3">
    <location>
        <begin position="37"/>
        <end position="163"/>
    </location>
</feature>
<feature type="non-terminal residue" evidence="4">
    <location>
        <position position="181"/>
    </location>
</feature>
<keyword evidence="2 4" id="KW-0548">Nucleotidyltransferase</keyword>
<dbReference type="Gene3D" id="3.40.50.620">
    <property type="entry name" value="HUPs"/>
    <property type="match status" value="1"/>
</dbReference>
<dbReference type="InterPro" id="IPR004821">
    <property type="entry name" value="Cyt_trans-like"/>
</dbReference>
<dbReference type="Proteomes" id="UP000772181">
    <property type="component" value="Unassembled WGS sequence"/>
</dbReference>
<proteinExistence type="predicted"/>
<dbReference type="GO" id="GO:0016779">
    <property type="term" value="F:nucleotidyltransferase activity"/>
    <property type="evidence" value="ECO:0007669"/>
    <property type="project" value="UniProtKB-KW"/>
</dbReference>
<dbReference type="PANTHER" id="PTHR43793">
    <property type="entry name" value="FAD SYNTHASE"/>
    <property type="match status" value="1"/>
</dbReference>
<dbReference type="InterPro" id="IPR050385">
    <property type="entry name" value="Archaeal_FAD_synthase"/>
</dbReference>
<keyword evidence="1" id="KW-0808">Transferase</keyword>
<protein>
    <submittedName>
        <fullName evidence="4">Adenylyltransferase/cytidyltransferase family protein</fullName>
    </submittedName>
</protein>
<evidence type="ECO:0000256" key="1">
    <source>
        <dbReference type="ARBA" id="ARBA00022679"/>
    </source>
</evidence>
<comment type="caution">
    <text evidence="4">The sequence shown here is derived from an EMBL/GenBank/DDBJ whole genome shotgun (WGS) entry which is preliminary data.</text>
</comment>
<dbReference type="AlphaFoldDB" id="A0A933GLH1"/>
<organism evidence="4 5">
    <name type="scientific">Tectimicrobiota bacterium</name>
    <dbReference type="NCBI Taxonomy" id="2528274"/>
    <lineage>
        <taxon>Bacteria</taxon>
        <taxon>Pseudomonadati</taxon>
        <taxon>Nitrospinota/Tectimicrobiota group</taxon>
        <taxon>Candidatus Tectimicrobiota</taxon>
    </lineage>
</organism>